<gene>
    <name evidence="4" type="ORF">PEDI_47970</name>
</gene>
<dbReference type="Proteomes" id="UP001310022">
    <property type="component" value="Unassembled WGS sequence"/>
</dbReference>
<dbReference type="Gene3D" id="3.40.50.720">
    <property type="entry name" value="NAD(P)-binding Rossmann-like Domain"/>
    <property type="match status" value="1"/>
</dbReference>
<comment type="similarity">
    <text evidence="1">Belongs to the short-chain dehydrogenases/reductases (SDR) family.</text>
</comment>
<comment type="caution">
    <text evidence="4">The sequence shown here is derived from an EMBL/GenBank/DDBJ whole genome shotgun (WGS) entry which is preliminary data.</text>
</comment>
<dbReference type="RefSeq" id="WP_338239324.1">
    <property type="nucleotide sequence ID" value="NZ_BQKE01000004.1"/>
</dbReference>
<dbReference type="NCBIfam" id="NF006132">
    <property type="entry name" value="PRK08277.1"/>
    <property type="match status" value="1"/>
</dbReference>
<keyword evidence="2" id="KW-0560">Oxidoreductase</keyword>
<keyword evidence="3" id="KW-0472">Membrane</keyword>
<dbReference type="GO" id="GO:0016616">
    <property type="term" value="F:oxidoreductase activity, acting on the CH-OH group of donors, NAD or NADP as acceptor"/>
    <property type="evidence" value="ECO:0007669"/>
    <property type="project" value="TreeGrafter"/>
</dbReference>
<reference evidence="4 5" key="1">
    <citation type="submission" date="2021-12" db="EMBL/GenBank/DDBJ databases">
        <title>Genome sequencing of bacteria with rrn-lacking chromosome and rrn-plasmid.</title>
        <authorList>
            <person name="Anda M."/>
            <person name="Iwasaki W."/>
        </authorList>
    </citation>
    <scope>NUCLEOTIDE SEQUENCE [LARGE SCALE GENOMIC DNA]</scope>
    <source>
        <strain evidence="4 5">NBRC 15940</strain>
    </source>
</reference>
<dbReference type="SUPFAM" id="SSF51735">
    <property type="entry name" value="NAD(P)-binding Rossmann-fold domains"/>
    <property type="match status" value="1"/>
</dbReference>
<dbReference type="InterPro" id="IPR036291">
    <property type="entry name" value="NAD(P)-bd_dom_sf"/>
</dbReference>
<dbReference type="PRINTS" id="PR00080">
    <property type="entry name" value="SDRFAMILY"/>
</dbReference>
<evidence type="ECO:0000313" key="4">
    <source>
        <dbReference type="EMBL" id="GJM64245.1"/>
    </source>
</evidence>
<feature type="transmembrane region" description="Helical" evidence="3">
    <location>
        <begin position="20"/>
        <end position="40"/>
    </location>
</feature>
<evidence type="ECO:0000313" key="5">
    <source>
        <dbReference type="Proteomes" id="UP001310022"/>
    </source>
</evidence>
<organism evidence="4 5">
    <name type="scientific">Persicobacter diffluens</name>
    <dbReference type="NCBI Taxonomy" id="981"/>
    <lineage>
        <taxon>Bacteria</taxon>
        <taxon>Pseudomonadati</taxon>
        <taxon>Bacteroidota</taxon>
        <taxon>Cytophagia</taxon>
        <taxon>Cytophagales</taxon>
        <taxon>Persicobacteraceae</taxon>
        <taxon>Persicobacter</taxon>
    </lineage>
</organism>
<keyword evidence="3" id="KW-1133">Transmembrane helix</keyword>
<accession>A0AAN4W470</accession>
<dbReference type="PANTHER" id="PTHR42760:SF115">
    <property type="entry name" value="3-OXOACYL-[ACYL-CARRIER-PROTEIN] REDUCTASE FABG"/>
    <property type="match status" value="1"/>
</dbReference>
<keyword evidence="5" id="KW-1185">Reference proteome</keyword>
<dbReference type="EMBL" id="BQKE01000004">
    <property type="protein sequence ID" value="GJM64245.1"/>
    <property type="molecule type" value="Genomic_DNA"/>
</dbReference>
<dbReference type="Pfam" id="PF13561">
    <property type="entry name" value="adh_short_C2"/>
    <property type="match status" value="1"/>
</dbReference>
<dbReference type="PANTHER" id="PTHR42760">
    <property type="entry name" value="SHORT-CHAIN DEHYDROGENASES/REDUCTASES FAMILY MEMBER"/>
    <property type="match status" value="1"/>
</dbReference>
<evidence type="ECO:0000256" key="1">
    <source>
        <dbReference type="ARBA" id="ARBA00006484"/>
    </source>
</evidence>
<proteinExistence type="inferred from homology"/>
<name>A0AAN4W470_9BACT</name>
<protein>
    <submittedName>
        <fullName evidence="4">Dioxygenase</fullName>
    </submittedName>
</protein>
<dbReference type="GO" id="GO:0051213">
    <property type="term" value="F:dioxygenase activity"/>
    <property type="evidence" value="ECO:0007669"/>
    <property type="project" value="UniProtKB-KW"/>
</dbReference>
<dbReference type="PRINTS" id="PR00081">
    <property type="entry name" value="GDHRDH"/>
</dbReference>
<evidence type="ECO:0000256" key="3">
    <source>
        <dbReference type="SAM" id="Phobius"/>
    </source>
</evidence>
<keyword evidence="3" id="KW-0812">Transmembrane</keyword>
<sequence>MDNFSFNDLKGKLVVMPGGTGALGISLATAFAACGAKLAIIGRDKERAENLAAKLKQKYWVDVRGYAVDVTNMEALKEVKMEVFEQLGLVDILVNIVGGNIEGATTNAEKWEEQGLNFAQIKPDALSEVFEKNFKACWNTAQLFSVDMIAKNKGVILNVTSIAALQPLTKVGAYSAAKAALESHTKWLSNYLASENIRVNSLAPGFFLTNQNEFLLKKPDGSFTERGEKIISRTPLKRLGSAEDFQGAALWMCSDLASFLTGSTIVVDGGVSNFGGI</sequence>
<dbReference type="AlphaFoldDB" id="A0AAN4W470"/>
<keyword evidence="4" id="KW-0223">Dioxygenase</keyword>
<dbReference type="InterPro" id="IPR002347">
    <property type="entry name" value="SDR_fam"/>
</dbReference>
<evidence type="ECO:0000256" key="2">
    <source>
        <dbReference type="ARBA" id="ARBA00023002"/>
    </source>
</evidence>